<accession>A0ABM5ND70</accession>
<dbReference type="HAMAP" id="MF_01486">
    <property type="entry name" value="RecC"/>
    <property type="match status" value="1"/>
</dbReference>
<evidence type="ECO:0000256" key="6">
    <source>
        <dbReference type="ARBA" id="ARBA00022839"/>
    </source>
</evidence>
<comment type="subunit">
    <text evidence="10">Heterotrimer of RecB, RecC and RecD. All subunits contribute to DNA-binding.</text>
</comment>
<protein>
    <recommendedName>
        <fullName evidence="10">RecBCD enzyme subunit RecC</fullName>
    </recommendedName>
    <alternativeName>
        <fullName evidence="10">Exonuclease V subunit RecC</fullName>
        <shortName evidence="10">ExoV subunit RecC</shortName>
    </alternativeName>
    <alternativeName>
        <fullName evidence="10">Helicase/nuclease RecBCD subunit RecC</fullName>
    </alternativeName>
</protein>
<dbReference type="Gene3D" id="3.40.50.10930">
    <property type="match status" value="1"/>
</dbReference>
<dbReference type="InterPro" id="IPR027417">
    <property type="entry name" value="P-loop_NTPase"/>
</dbReference>
<dbReference type="Proteomes" id="UP000011067">
    <property type="component" value="Chromosome"/>
</dbReference>
<name>A0ABM5ND70_9ENTR</name>
<dbReference type="Gene3D" id="1.10.10.990">
    <property type="match status" value="1"/>
</dbReference>
<evidence type="ECO:0000256" key="8">
    <source>
        <dbReference type="ARBA" id="ARBA00023125"/>
    </source>
</evidence>
<keyword evidence="13" id="KW-1185">Reference proteome</keyword>
<evidence type="ECO:0000256" key="1">
    <source>
        <dbReference type="ARBA" id="ARBA00022722"/>
    </source>
</evidence>
<organism evidence="12 13">
    <name type="scientific">Candidatus Blochmanniella chromaiodes str. 640</name>
    <dbReference type="NCBI Taxonomy" id="1240471"/>
    <lineage>
        <taxon>Bacteria</taxon>
        <taxon>Pseudomonadati</taxon>
        <taxon>Pseudomonadota</taxon>
        <taxon>Gammaproteobacteria</taxon>
        <taxon>Enterobacterales</taxon>
        <taxon>Enterobacteriaceae</taxon>
        <taxon>ant endosymbionts</taxon>
        <taxon>Candidatus Blochmanniella</taxon>
    </lineage>
</organism>
<dbReference type="SUPFAM" id="SSF52540">
    <property type="entry name" value="P-loop containing nucleoside triphosphate hydrolases"/>
    <property type="match status" value="2"/>
</dbReference>
<dbReference type="CDD" id="cd22353">
    <property type="entry name" value="RecC_C-like"/>
    <property type="match status" value="1"/>
</dbReference>
<dbReference type="NCBIfam" id="TIGR01450">
    <property type="entry name" value="recC"/>
    <property type="match status" value="1"/>
</dbReference>
<evidence type="ECO:0000313" key="12">
    <source>
        <dbReference type="EMBL" id="AGC03547.1"/>
    </source>
</evidence>
<gene>
    <name evidence="10 12" type="primary">recC</name>
    <name evidence="12" type="ORF">BCHRO640_281</name>
</gene>
<comment type="similarity">
    <text evidence="10">Belongs to the RecC family.</text>
</comment>
<evidence type="ECO:0000256" key="10">
    <source>
        <dbReference type="HAMAP-Rule" id="MF_01486"/>
    </source>
</evidence>
<keyword evidence="4 10" id="KW-0378">Hydrolase</keyword>
<dbReference type="InterPro" id="IPR013986">
    <property type="entry name" value="DExx_box_DNA_helicase_dom_sf"/>
</dbReference>
<dbReference type="InterPro" id="IPR006697">
    <property type="entry name" value="RecC"/>
</dbReference>
<keyword evidence="3 10" id="KW-0227">DNA damage</keyword>
<keyword evidence="9 10" id="KW-0234">DNA repair</keyword>
<dbReference type="PANTHER" id="PTHR30591">
    <property type="entry name" value="RECBCD ENZYME SUBUNIT RECC"/>
    <property type="match status" value="1"/>
</dbReference>
<dbReference type="Pfam" id="PF17946">
    <property type="entry name" value="RecC_C"/>
    <property type="match status" value="1"/>
</dbReference>
<evidence type="ECO:0000256" key="4">
    <source>
        <dbReference type="ARBA" id="ARBA00022801"/>
    </source>
</evidence>
<evidence type="ECO:0000256" key="3">
    <source>
        <dbReference type="ARBA" id="ARBA00022763"/>
    </source>
</evidence>
<dbReference type="InterPro" id="IPR041500">
    <property type="entry name" value="RecC_C"/>
</dbReference>
<sequence length="1133" mass="134135">MFTIYHSNQSNSFRNLLINTMSDKSLPDPMQSEIILTEHSIMAQWIQIEIANHFGIACNIKFMTLMSFMQYMSNKIEPNNFIANNFSRSIMYWKFMKILSQTQISKKCSIIHKYLCGDVNQQKIGQFSEQLSNLFIQYLIYRPDWLNNWESNKIINYLDDTHQTWQSKIWRMFLENIRCNQKELKGNIYPLQRCIDFLKNTQKIIFNYLPSRIFIFGITSIPPIYWNILKLLSYHIDIYLWFINPCSHNLIYISDQDSYDVTQKKNQLRKKNALRSSSSVAVHFSNHNDYSNINHPLLDAWGDVAYDTLSLFTQLKNKIELKSFIIPKQNSLLHIVQKNILEFQNHIKNIKKQPDTTTSTNNQRHILLLEDQSITCHVCHSIQREVEVLHDNLLSMMTEDPSLSPGDIIVMAYDIHCYKSAIQTIFDNIQDRHLPFNIAIDNYKKNTHPIISTFINILNIPYSRFTSEEIFSFLTVPSIASRFKMNKEEVKLLHQWIIKSGIRWGLDDYTMYNFSLPIINQNTWNFGLNRMLLGYAIKNQHDTWEKILPYDDIIIRDHINIIGQLGEFLKTLKKWRDRFGHSYTLVEWISYFKEIIDDFFHCDHMDSENKTVLLFLKNCYRDILESGIQAEYTQTISITALRDKLCRKLAQDTVIPRFIPNVINFCNITPTFCIPHKVVCFLGMNDNKFPRNKISPDFNLMVKNPRRNDDNIHEKDCYSFLIAFLLAQEKIYISFIGHSIYDNSMSYPSVLVNELLEYIALNFYSKEHENIDIDINIKHIRQRLCQWYPPFPFSPENFNPNDNKRSFAKEWLPTKNININHSLLIYPNFNTPFSHDLAKTIIFQDLYNFYRHPVRIWFQKRLNVYFDQNILKLSNDEPFSIDGLNRYELNMQLIDYLIHSKNTDELYHSMSASGILPYGVFGKLYWTKQQKKMTMLANQIKTYHCIEKHNLDISVTFDMTRLVGQLTAVQENGLTRWKSRYLSMKDVLLLWLEHITYCAIGGKGDSRLFGINDAWHFPNLSKLHAKKLLFTLISDYHKGINTPILLLYQSGGAWMNHVFDWNTRTISSNPYCQKEAHRKLIQVWQGTKYSLFRESHDPYLRKLISFDLSEENISKIIKTAEHYFFNPMKYRII</sequence>
<evidence type="ECO:0000313" key="13">
    <source>
        <dbReference type="Proteomes" id="UP000011067"/>
    </source>
</evidence>
<evidence type="ECO:0000256" key="7">
    <source>
        <dbReference type="ARBA" id="ARBA00022840"/>
    </source>
</evidence>
<keyword evidence="2 10" id="KW-0547">Nucleotide-binding</keyword>
<keyword evidence="6 10" id="KW-0269">Exonuclease</keyword>
<dbReference type="InterPro" id="IPR011335">
    <property type="entry name" value="Restrct_endonuc-II-like"/>
</dbReference>
<evidence type="ECO:0000256" key="9">
    <source>
        <dbReference type="ARBA" id="ARBA00023204"/>
    </source>
</evidence>
<feature type="domain" description="RecC C-terminal" evidence="11">
    <location>
        <begin position="839"/>
        <end position="1057"/>
    </location>
</feature>
<dbReference type="RefSeq" id="WP_015344538.1">
    <property type="nucleotide sequence ID" value="NC_020075.1"/>
</dbReference>
<dbReference type="PIRSF" id="PIRSF000980">
    <property type="entry name" value="RecC"/>
    <property type="match status" value="1"/>
</dbReference>
<dbReference type="PANTHER" id="PTHR30591:SF1">
    <property type="entry name" value="RECBCD ENZYME SUBUNIT RECC"/>
    <property type="match status" value="1"/>
</dbReference>
<proteinExistence type="inferred from homology"/>
<evidence type="ECO:0000259" key="11">
    <source>
        <dbReference type="Pfam" id="PF17946"/>
    </source>
</evidence>
<dbReference type="Pfam" id="PF04257">
    <property type="entry name" value="Exonuc_V_gamma"/>
    <property type="match status" value="1"/>
</dbReference>
<keyword evidence="5 10" id="KW-0347">Helicase</keyword>
<dbReference type="EMBL" id="CP003903">
    <property type="protein sequence ID" value="AGC03547.1"/>
    <property type="molecule type" value="Genomic_DNA"/>
</dbReference>
<keyword evidence="1 10" id="KW-0540">Nuclease</keyword>
<comment type="miscellaneous">
    <text evidence="10">In the RecBCD complex, RecB has a slow 3'-5' helicase, an exonuclease activity and loads RecA onto ssDNA, RecD has a fast 5'-3' helicase activity, while RecC stimulates the ATPase and processivity of the RecB helicase and contributes to recognition of the Chi site.</text>
</comment>
<evidence type="ECO:0000256" key="5">
    <source>
        <dbReference type="ARBA" id="ARBA00022806"/>
    </source>
</evidence>
<keyword evidence="8 10" id="KW-0238">DNA-binding</keyword>
<keyword evidence="7 10" id="KW-0067">ATP-binding</keyword>
<evidence type="ECO:0000256" key="2">
    <source>
        <dbReference type="ARBA" id="ARBA00022741"/>
    </source>
</evidence>
<reference evidence="12 13" key="1">
    <citation type="journal article" date="2013" name="Genome Biol. Evol.">
        <title>Sequence context of indel mutations and their effect on protein evolution in a bacterial endosymbiont.</title>
        <authorList>
            <person name="Williams L.E."/>
            <person name="Wernegreen J.J."/>
        </authorList>
    </citation>
    <scope>NUCLEOTIDE SEQUENCE [LARGE SCALE GENOMIC DNA]</scope>
    <source>
        <strain evidence="12 13">640</strain>
    </source>
</reference>
<dbReference type="SUPFAM" id="SSF52980">
    <property type="entry name" value="Restriction endonuclease-like"/>
    <property type="match status" value="1"/>
</dbReference>
<comment type="function">
    <text evidence="10">A helicase/nuclease that prepares dsDNA breaks (DSB) for recombinational DNA repair. Binds to DSBs and unwinds DNA via a highly rapid and processive ATP-dependent bidirectional helicase activity. Unwinds dsDNA until it encounters a Chi (crossover hotspot instigator) sequence from the 3' direction. Cuts ssDNA a few nucleotides 3' to the Chi site. The properties and activities of the enzyme are changed at Chi. The Chi-altered holoenzyme produces a long 3'-ssDNA overhang and facilitates RecA-binding to the ssDNA for homologous DNA recombination and repair. Holoenzyme degrades any linearized DNA that is unable to undergo homologous recombination. In the holoenzyme this subunit recognizes the wild-type Chi sequence, and when added to isolated RecB increases its ATP-dependent helicase processivity.</text>
</comment>
<dbReference type="Gene3D" id="3.40.50.300">
    <property type="entry name" value="P-loop containing nucleotide triphosphate hydrolases"/>
    <property type="match status" value="2"/>
</dbReference>
<dbReference type="Gene3D" id="1.10.10.160">
    <property type="match status" value="1"/>
</dbReference>